<feature type="compositionally biased region" description="Basic and acidic residues" evidence="2">
    <location>
        <begin position="325"/>
        <end position="347"/>
    </location>
</feature>
<dbReference type="PANTHER" id="PTHR40618">
    <property type="entry name" value="B-ZIP TRANSCRIPTION FACTOR (EUROFUNG)-RELATED"/>
    <property type="match status" value="1"/>
</dbReference>
<evidence type="ECO:0008006" key="5">
    <source>
        <dbReference type="Google" id="ProtNLM"/>
    </source>
</evidence>
<keyword evidence="1" id="KW-0175">Coiled coil</keyword>
<feature type="region of interest" description="Disordered" evidence="2">
    <location>
        <begin position="178"/>
        <end position="253"/>
    </location>
</feature>
<dbReference type="Proteomes" id="UP000297814">
    <property type="component" value="Unassembled WGS sequence"/>
</dbReference>
<dbReference type="InterPro" id="IPR046347">
    <property type="entry name" value="bZIP_sf"/>
</dbReference>
<dbReference type="PANTHER" id="PTHR40618:SF1">
    <property type="entry name" value="B-ZIP TRANSCRIPTION FACTOR (EUROFUNG)"/>
    <property type="match status" value="1"/>
</dbReference>
<accession>A0A4Z1GBH2</accession>
<dbReference type="AlphaFoldDB" id="A0A4Z1GBH2"/>
<evidence type="ECO:0000256" key="1">
    <source>
        <dbReference type="SAM" id="Coils"/>
    </source>
</evidence>
<organism evidence="3 4">
    <name type="scientific">Botrytis hyacinthi</name>
    <dbReference type="NCBI Taxonomy" id="278943"/>
    <lineage>
        <taxon>Eukaryota</taxon>
        <taxon>Fungi</taxon>
        <taxon>Dikarya</taxon>
        <taxon>Ascomycota</taxon>
        <taxon>Pezizomycotina</taxon>
        <taxon>Leotiomycetes</taxon>
        <taxon>Helotiales</taxon>
        <taxon>Sclerotiniaceae</taxon>
        <taxon>Botrytis</taxon>
    </lineage>
</organism>
<feature type="compositionally biased region" description="Basic and acidic residues" evidence="2">
    <location>
        <begin position="231"/>
        <end position="245"/>
    </location>
</feature>
<sequence>MNSSYDGVPVQQDDRYALTILTEAAMQTDTQANNNPSSNNFNTMSNATDTAFLSSNLAKNNSVSTVQDTIYHSRAPPISTSISSSAISNHPSNTSQYRFPPSISNLLRDRPRPHQDMQALAFSSTERTSQGTFMNHPFQSTYSDSLGILNAERYDDGRSHNPSMMSMKGQMQNQIPFGMVEKHGDGSDTKPQSEENEHGQGKKRRKRTRNESPNLDDDDDDEARKKARGRPRVDTKDETAADRRRTQIRMAQRAYRHRKEITISSLERQVQELKGTNEEMNNIFINLYDFAISRGLLQREPEFGQQLQSATQRFLALAKQNVGDEDSRHKDDSPDDTTHESHGEAKHSLTSQNAQHPPPHILLSDEPTTTETINTWGGYTVSKDTGSEVEEEEEEEEERQIEYNHNGTEEPRQYEIISRATEDNASFPFDWTSIQQYRVEIPSPTSNDFLQSFYPHAEVPLPTTHSYFELSFARRVHRATMEQGYKLLTMPNPPQQQFEKAFGYCLKYQTKEECIARFQRIMNASSKESLQEWRYPLVHLGGSGTYYPNQDSNTDNELMPKFRTGFSMGPFPTVVTPLLENISSDMKCTLPGFEGEFFDPNDVEGYLRGHGFNLHPGADYITGQIELEVFSGAHSPGTASTDSIFPPTPRSPVGKVLDGTNQNAYNLDYINGNLNKEAQASGISQFMAFPSWNASIPRGANPFDLSGPIFDGTAGPDSETSSPKVSANSKRYTEKRTVTIKVETLIRELIGIACCLGRSPGYRRADIDAAIITAARETGFE</sequence>
<evidence type="ECO:0000313" key="4">
    <source>
        <dbReference type="Proteomes" id="UP000297814"/>
    </source>
</evidence>
<evidence type="ECO:0000256" key="2">
    <source>
        <dbReference type="SAM" id="MobiDB-lite"/>
    </source>
</evidence>
<proteinExistence type="predicted"/>
<name>A0A4Z1GBH2_9HELO</name>
<dbReference type="EMBL" id="PQXK01000318">
    <property type="protein sequence ID" value="TGO32429.1"/>
    <property type="molecule type" value="Genomic_DNA"/>
</dbReference>
<dbReference type="Gene3D" id="1.20.5.170">
    <property type="match status" value="1"/>
</dbReference>
<keyword evidence="4" id="KW-1185">Reference proteome</keyword>
<gene>
    <name evidence="3" type="ORF">BHYA_0318g00040</name>
</gene>
<feature type="compositionally biased region" description="Polar residues" evidence="2">
    <location>
        <begin position="718"/>
        <end position="730"/>
    </location>
</feature>
<protein>
    <recommendedName>
        <fullName evidence="5">BZIP domain-containing protein</fullName>
    </recommendedName>
</protein>
<reference evidence="3 4" key="1">
    <citation type="submission" date="2017-12" db="EMBL/GenBank/DDBJ databases">
        <title>Comparative genomics of Botrytis spp.</title>
        <authorList>
            <person name="Valero-Jimenez C.A."/>
            <person name="Tapia P."/>
            <person name="Veloso J."/>
            <person name="Silva-Moreno E."/>
            <person name="Staats M."/>
            <person name="Valdes J.H."/>
            <person name="Van Kan J.A.L."/>
        </authorList>
    </citation>
    <scope>NUCLEOTIDE SEQUENCE [LARGE SCALE GENOMIC DNA]</scope>
    <source>
        <strain evidence="3 4">Bh0001</strain>
    </source>
</reference>
<dbReference type="SUPFAM" id="SSF57959">
    <property type="entry name" value="Leucine zipper domain"/>
    <property type="match status" value="1"/>
</dbReference>
<feature type="compositionally biased region" description="Polar residues" evidence="2">
    <location>
        <begin position="366"/>
        <end position="377"/>
    </location>
</feature>
<feature type="region of interest" description="Disordered" evidence="2">
    <location>
        <begin position="320"/>
        <end position="401"/>
    </location>
</feature>
<feature type="coiled-coil region" evidence="1">
    <location>
        <begin position="256"/>
        <end position="283"/>
    </location>
</feature>
<dbReference type="GO" id="GO:0003700">
    <property type="term" value="F:DNA-binding transcription factor activity"/>
    <property type="evidence" value="ECO:0007669"/>
    <property type="project" value="InterPro"/>
</dbReference>
<feature type="compositionally biased region" description="Acidic residues" evidence="2">
    <location>
        <begin position="387"/>
        <end position="399"/>
    </location>
</feature>
<feature type="compositionally biased region" description="Basic and acidic residues" evidence="2">
    <location>
        <begin position="180"/>
        <end position="200"/>
    </location>
</feature>
<feature type="region of interest" description="Disordered" evidence="2">
    <location>
        <begin position="707"/>
        <end position="732"/>
    </location>
</feature>
<evidence type="ECO:0000313" key="3">
    <source>
        <dbReference type="EMBL" id="TGO32429.1"/>
    </source>
</evidence>
<dbReference type="CDD" id="cd14688">
    <property type="entry name" value="bZIP_YAP"/>
    <property type="match status" value="1"/>
</dbReference>
<comment type="caution">
    <text evidence="3">The sequence shown here is derived from an EMBL/GenBank/DDBJ whole genome shotgun (WGS) entry which is preliminary data.</text>
</comment>